<comment type="caution">
    <text evidence="14">The sequence shown here is derived from an EMBL/GenBank/DDBJ whole genome shotgun (WGS) entry which is preliminary data.</text>
</comment>
<keyword evidence="11 12" id="KW-0407">Ion channel</keyword>
<dbReference type="EMBL" id="BMAW01042164">
    <property type="protein sequence ID" value="GFS32894.1"/>
    <property type="molecule type" value="Genomic_DNA"/>
</dbReference>
<evidence type="ECO:0000256" key="8">
    <source>
        <dbReference type="ARBA" id="ARBA00023065"/>
    </source>
</evidence>
<dbReference type="GO" id="GO:0005886">
    <property type="term" value="C:plasma membrane"/>
    <property type="evidence" value="ECO:0007669"/>
    <property type="project" value="TreeGrafter"/>
</dbReference>
<evidence type="ECO:0000256" key="4">
    <source>
        <dbReference type="ARBA" id="ARBA00022461"/>
    </source>
</evidence>
<comment type="subcellular location">
    <subcellularLocation>
        <location evidence="1">Membrane</location>
        <topology evidence="1">Multi-pass membrane protein</topology>
    </subcellularLocation>
</comment>
<keyword evidence="5 12" id="KW-0812">Transmembrane</keyword>
<evidence type="ECO:0000256" key="13">
    <source>
        <dbReference type="SAM" id="Phobius"/>
    </source>
</evidence>
<evidence type="ECO:0000256" key="1">
    <source>
        <dbReference type="ARBA" id="ARBA00004141"/>
    </source>
</evidence>
<organism evidence="14 15">
    <name type="scientific">Nephila pilipes</name>
    <name type="common">Giant wood spider</name>
    <name type="synonym">Nephila maculata</name>
    <dbReference type="NCBI Taxonomy" id="299642"/>
    <lineage>
        <taxon>Eukaryota</taxon>
        <taxon>Metazoa</taxon>
        <taxon>Ecdysozoa</taxon>
        <taxon>Arthropoda</taxon>
        <taxon>Chelicerata</taxon>
        <taxon>Arachnida</taxon>
        <taxon>Araneae</taxon>
        <taxon>Araneomorphae</taxon>
        <taxon>Entelegynae</taxon>
        <taxon>Araneoidea</taxon>
        <taxon>Nephilidae</taxon>
        <taxon>Nephila</taxon>
    </lineage>
</organism>
<keyword evidence="7" id="KW-0915">Sodium</keyword>
<dbReference type="InterPro" id="IPR001873">
    <property type="entry name" value="ENaC"/>
</dbReference>
<keyword evidence="4 12" id="KW-0894">Sodium channel</keyword>
<dbReference type="OrthoDB" id="6425182at2759"/>
<comment type="similarity">
    <text evidence="2 12">Belongs to the amiloride-sensitive sodium channel (TC 1.A.6) family.</text>
</comment>
<dbReference type="Proteomes" id="UP000887013">
    <property type="component" value="Unassembled WGS sequence"/>
</dbReference>
<evidence type="ECO:0000313" key="15">
    <source>
        <dbReference type="Proteomes" id="UP000887013"/>
    </source>
</evidence>
<keyword evidence="8 12" id="KW-0406">Ion transport</keyword>
<evidence type="ECO:0000256" key="11">
    <source>
        <dbReference type="ARBA" id="ARBA00023303"/>
    </source>
</evidence>
<sequence>MDDEYPLKKKTSSQSNYAKYKSFRTYTKTILKTSLITSFPEIATSKSWIKRIIKITVFIMCLIGFTYQTLDFLWMYLGYPTVVNVFVSNPYEIMQPAVTVCNKNRRRRSYICSQPDILCYYVEPAKFCKSYPVLCPGNDPKRAYTLIPYVVSLAEEEYDWEATFEESHNETIIDLCETRIEEKTIRCNNTKRIPVIDAKGEPNTCVTIDSLVGQPNAEDTIYPNTYILELHMKTQAEEYIRFTDPLMLQILIHNRRALVNPFSEGSSLQAGGQYNAFVSQVYTI</sequence>
<keyword evidence="10 12" id="KW-0739">Sodium transport</keyword>
<evidence type="ECO:0000256" key="7">
    <source>
        <dbReference type="ARBA" id="ARBA00023053"/>
    </source>
</evidence>
<dbReference type="PANTHER" id="PTHR11690:SF248">
    <property type="entry name" value="PICKPOCKET 17, ISOFORM A"/>
    <property type="match status" value="1"/>
</dbReference>
<keyword evidence="15" id="KW-1185">Reference proteome</keyword>
<name>A0A8X6I746_NEPPI</name>
<reference evidence="14" key="1">
    <citation type="submission" date="2020-08" db="EMBL/GenBank/DDBJ databases">
        <title>Multicomponent nature underlies the extraordinary mechanical properties of spider dragline silk.</title>
        <authorList>
            <person name="Kono N."/>
            <person name="Nakamura H."/>
            <person name="Mori M."/>
            <person name="Yoshida Y."/>
            <person name="Ohtoshi R."/>
            <person name="Malay A.D."/>
            <person name="Moran D.A.P."/>
            <person name="Tomita M."/>
            <person name="Numata K."/>
            <person name="Arakawa K."/>
        </authorList>
    </citation>
    <scope>NUCLEOTIDE SEQUENCE</scope>
</reference>
<evidence type="ECO:0000313" key="14">
    <source>
        <dbReference type="EMBL" id="GFS32894.1"/>
    </source>
</evidence>
<evidence type="ECO:0000256" key="12">
    <source>
        <dbReference type="RuleBase" id="RU000679"/>
    </source>
</evidence>
<protein>
    <submittedName>
        <fullName evidence="14">Uncharacterized protein</fullName>
    </submittedName>
</protein>
<proteinExistence type="inferred from homology"/>
<evidence type="ECO:0000256" key="10">
    <source>
        <dbReference type="ARBA" id="ARBA00023201"/>
    </source>
</evidence>
<accession>A0A8X6I746</accession>
<keyword evidence="3 12" id="KW-0813">Transport</keyword>
<evidence type="ECO:0000256" key="2">
    <source>
        <dbReference type="ARBA" id="ARBA00007193"/>
    </source>
</evidence>
<evidence type="ECO:0000256" key="6">
    <source>
        <dbReference type="ARBA" id="ARBA00022989"/>
    </source>
</evidence>
<evidence type="ECO:0000256" key="9">
    <source>
        <dbReference type="ARBA" id="ARBA00023136"/>
    </source>
</evidence>
<dbReference type="GO" id="GO:0015280">
    <property type="term" value="F:ligand-gated sodium channel activity"/>
    <property type="evidence" value="ECO:0007669"/>
    <property type="project" value="TreeGrafter"/>
</dbReference>
<keyword evidence="6 13" id="KW-1133">Transmembrane helix</keyword>
<gene>
    <name evidence="14" type="primary">AVEN_134275_1</name>
    <name evidence="14" type="ORF">NPIL_95821</name>
</gene>
<keyword evidence="9 13" id="KW-0472">Membrane</keyword>
<dbReference type="PANTHER" id="PTHR11690">
    <property type="entry name" value="AMILORIDE-SENSITIVE SODIUM CHANNEL-RELATED"/>
    <property type="match status" value="1"/>
</dbReference>
<feature type="transmembrane region" description="Helical" evidence="13">
    <location>
        <begin position="55"/>
        <end position="77"/>
    </location>
</feature>
<dbReference type="AlphaFoldDB" id="A0A8X6I746"/>
<evidence type="ECO:0000256" key="5">
    <source>
        <dbReference type="ARBA" id="ARBA00022692"/>
    </source>
</evidence>
<dbReference type="Pfam" id="PF00858">
    <property type="entry name" value="ASC"/>
    <property type="match status" value="1"/>
</dbReference>
<evidence type="ECO:0000256" key="3">
    <source>
        <dbReference type="ARBA" id="ARBA00022448"/>
    </source>
</evidence>